<evidence type="ECO:0000313" key="2">
    <source>
        <dbReference type="EMBL" id="KKL52525.1"/>
    </source>
</evidence>
<name>A0A0F9F5K4_9ZZZZ</name>
<keyword evidence="1" id="KW-0472">Membrane</keyword>
<gene>
    <name evidence="2" type="ORF">LCGC14_2284580</name>
</gene>
<keyword evidence="1" id="KW-1133">Transmembrane helix</keyword>
<protein>
    <recommendedName>
        <fullName evidence="3">CNNM transmembrane domain-containing protein</fullName>
    </recommendedName>
</protein>
<evidence type="ECO:0008006" key="3">
    <source>
        <dbReference type="Google" id="ProtNLM"/>
    </source>
</evidence>
<dbReference type="EMBL" id="LAZR01031860">
    <property type="protein sequence ID" value="KKL52525.1"/>
    <property type="molecule type" value="Genomic_DNA"/>
</dbReference>
<sequence>MYIPPLRPELGVAAQESGLDLGGGGLGLSIALLIVSLLLFTFFTSMEAAVLAVSRVRIKHLAAEGNRAARARNNVNMAKRGIGYQPQLGACMDGDDF</sequence>
<keyword evidence="1" id="KW-0812">Transmembrane</keyword>
<proteinExistence type="predicted"/>
<feature type="transmembrane region" description="Helical" evidence="1">
    <location>
        <begin position="26"/>
        <end position="53"/>
    </location>
</feature>
<reference evidence="2" key="1">
    <citation type="journal article" date="2015" name="Nature">
        <title>Complex archaea that bridge the gap between prokaryotes and eukaryotes.</title>
        <authorList>
            <person name="Spang A."/>
            <person name="Saw J.H."/>
            <person name="Jorgensen S.L."/>
            <person name="Zaremba-Niedzwiedzka K."/>
            <person name="Martijn J."/>
            <person name="Lind A.E."/>
            <person name="van Eijk R."/>
            <person name="Schleper C."/>
            <person name="Guy L."/>
            <person name="Ettema T.J."/>
        </authorList>
    </citation>
    <scope>NUCLEOTIDE SEQUENCE</scope>
</reference>
<organism evidence="2">
    <name type="scientific">marine sediment metagenome</name>
    <dbReference type="NCBI Taxonomy" id="412755"/>
    <lineage>
        <taxon>unclassified sequences</taxon>
        <taxon>metagenomes</taxon>
        <taxon>ecological metagenomes</taxon>
    </lineage>
</organism>
<evidence type="ECO:0000256" key="1">
    <source>
        <dbReference type="SAM" id="Phobius"/>
    </source>
</evidence>
<dbReference type="AlphaFoldDB" id="A0A0F9F5K4"/>
<comment type="caution">
    <text evidence="2">The sequence shown here is derived from an EMBL/GenBank/DDBJ whole genome shotgun (WGS) entry which is preliminary data.</text>
</comment>
<accession>A0A0F9F5K4</accession>